<reference evidence="1 2" key="1">
    <citation type="journal article" date="2018" name="Genome Biol. Evol.">
        <title>Partnering With a Pest: Genomes of Hemlock Woolly Adelgid Symbionts Reveal Atypical Nutritional Provisioning Patterns in Dual-Obligate Bacteria.</title>
        <authorList>
            <person name="Weglarz K.M."/>
            <person name="Havill N.P."/>
            <person name="Burke G.R."/>
            <person name="von Dohlen C.D."/>
        </authorList>
    </citation>
    <scope>NUCLEOTIDE SEQUENCE [LARGE SCALE GENOMIC DNA]</scope>
    <source>
        <strain evidence="1 2">HWA_ENA</strain>
    </source>
</reference>
<evidence type="ECO:0000313" key="1">
    <source>
        <dbReference type="EMBL" id="QAX82225.1"/>
    </source>
</evidence>
<organism evidence="1 2">
    <name type="scientific">Candidatus Pseudomonas adelgestsugas</name>
    <dbReference type="NCBI Taxonomy" id="1302376"/>
    <lineage>
        <taxon>Bacteria</taxon>
        <taxon>Pseudomonadati</taxon>
        <taxon>Pseudomonadota</taxon>
        <taxon>Gammaproteobacteria</taxon>
        <taxon>Pseudomonadales</taxon>
        <taxon>Pseudomonadaceae</taxon>
        <taxon>Pseudomonas</taxon>
    </lineage>
</organism>
<evidence type="ECO:0000313" key="2">
    <source>
        <dbReference type="Proteomes" id="UP000288953"/>
    </source>
</evidence>
<sequence length="43" mass="4684">MQPKISCSLSVVVVADVSTCWNIKLHSIQVAIGIREALDVFLV</sequence>
<protein>
    <submittedName>
        <fullName evidence="1">Uncharacterized protein</fullName>
    </submittedName>
</protein>
<proteinExistence type="predicted"/>
<gene>
    <name evidence="1" type="ORF">C3B55_00922</name>
</gene>
<name>A0ABX5R992_9PSED</name>
<dbReference type="Proteomes" id="UP000288953">
    <property type="component" value="Chromosome"/>
</dbReference>
<dbReference type="EMBL" id="CP026512">
    <property type="protein sequence ID" value="QAX82225.1"/>
    <property type="molecule type" value="Genomic_DNA"/>
</dbReference>
<accession>A0ABX5R992</accession>
<keyword evidence="2" id="KW-1185">Reference proteome</keyword>